<feature type="transmembrane region" description="Helical" evidence="1">
    <location>
        <begin position="153"/>
        <end position="176"/>
    </location>
</feature>
<name>A0A9P6H6B3_9AGAM</name>
<reference evidence="2" key="1">
    <citation type="journal article" date="2020" name="Nat. Commun.">
        <title>Large-scale genome sequencing of mycorrhizal fungi provides insights into the early evolution of symbiotic traits.</title>
        <authorList>
            <person name="Miyauchi S."/>
            <person name="Kiss E."/>
            <person name="Kuo A."/>
            <person name="Drula E."/>
            <person name="Kohler A."/>
            <person name="Sanchez-Garcia M."/>
            <person name="Morin E."/>
            <person name="Andreopoulos B."/>
            <person name="Barry K.W."/>
            <person name="Bonito G."/>
            <person name="Buee M."/>
            <person name="Carver A."/>
            <person name="Chen C."/>
            <person name="Cichocki N."/>
            <person name="Clum A."/>
            <person name="Culley D."/>
            <person name="Crous P.W."/>
            <person name="Fauchery L."/>
            <person name="Girlanda M."/>
            <person name="Hayes R.D."/>
            <person name="Keri Z."/>
            <person name="LaButti K."/>
            <person name="Lipzen A."/>
            <person name="Lombard V."/>
            <person name="Magnuson J."/>
            <person name="Maillard F."/>
            <person name="Murat C."/>
            <person name="Nolan M."/>
            <person name="Ohm R.A."/>
            <person name="Pangilinan J."/>
            <person name="Pereira M.F."/>
            <person name="Perotto S."/>
            <person name="Peter M."/>
            <person name="Pfister S."/>
            <person name="Riley R."/>
            <person name="Sitrit Y."/>
            <person name="Stielow J.B."/>
            <person name="Szollosi G."/>
            <person name="Zifcakova L."/>
            <person name="Stursova M."/>
            <person name="Spatafora J.W."/>
            <person name="Tedersoo L."/>
            <person name="Vaario L.M."/>
            <person name="Yamada A."/>
            <person name="Yan M."/>
            <person name="Wang P."/>
            <person name="Xu J."/>
            <person name="Bruns T."/>
            <person name="Baldrian P."/>
            <person name="Vilgalys R."/>
            <person name="Dunand C."/>
            <person name="Henrissat B."/>
            <person name="Grigoriev I.V."/>
            <person name="Hibbett D."/>
            <person name="Nagy L.G."/>
            <person name="Martin F.M."/>
        </authorList>
    </citation>
    <scope>NUCLEOTIDE SEQUENCE</scope>
    <source>
        <strain evidence="2">UH-Tt-Lm1</strain>
    </source>
</reference>
<dbReference type="Proteomes" id="UP000736335">
    <property type="component" value="Unassembled WGS sequence"/>
</dbReference>
<feature type="transmembrane region" description="Helical" evidence="1">
    <location>
        <begin position="223"/>
        <end position="242"/>
    </location>
</feature>
<protein>
    <submittedName>
        <fullName evidence="2">Uncharacterized protein</fullName>
    </submittedName>
</protein>
<keyword evidence="3" id="KW-1185">Reference proteome</keyword>
<accession>A0A9P6H6B3</accession>
<keyword evidence="1" id="KW-0472">Membrane</keyword>
<dbReference type="AlphaFoldDB" id="A0A9P6H6B3"/>
<sequence length="294" mass="32685">MTAHPPTSRCMSTLPSGDAGYDAVAIKVRFLWDREKRGWAFYLFLFNRYFPILYEIWSRCVLEDSRKCGNTVKIHGVSFLLFLLSGQVVMIARLHVLPSYRCVVLPVIAPVVLAQLVIGLIAVFSSHASATSGASTNTPALQLCFFSVSARMGYIYIGLSLLFDFLIFLRATTVIFGSERFILASSYILRQMMRKALLYFVVIVFSHVAMLLFEVFGPDALKAAPTLAVTIISPVMVSRMVLSLARLTASSQQCRWELDHFTIDSVDSDLSLWVVMAPRNTGSSQEEPQGSDGT</sequence>
<evidence type="ECO:0000313" key="2">
    <source>
        <dbReference type="EMBL" id="KAF9780187.1"/>
    </source>
</evidence>
<feature type="transmembrane region" description="Helical" evidence="1">
    <location>
        <begin position="103"/>
        <end position="124"/>
    </location>
</feature>
<gene>
    <name evidence="2" type="ORF">BJ322DRAFT_319642</name>
</gene>
<dbReference type="EMBL" id="WIUZ02000017">
    <property type="protein sequence ID" value="KAF9780187.1"/>
    <property type="molecule type" value="Genomic_DNA"/>
</dbReference>
<feature type="transmembrane region" description="Helical" evidence="1">
    <location>
        <begin position="39"/>
        <end position="57"/>
    </location>
</feature>
<reference evidence="2" key="2">
    <citation type="submission" date="2020-11" db="EMBL/GenBank/DDBJ databases">
        <authorList>
            <consortium name="DOE Joint Genome Institute"/>
            <person name="Kuo A."/>
            <person name="Miyauchi S."/>
            <person name="Kiss E."/>
            <person name="Drula E."/>
            <person name="Kohler A."/>
            <person name="Sanchez-Garcia M."/>
            <person name="Andreopoulos B."/>
            <person name="Barry K.W."/>
            <person name="Bonito G."/>
            <person name="Buee M."/>
            <person name="Carver A."/>
            <person name="Chen C."/>
            <person name="Cichocki N."/>
            <person name="Clum A."/>
            <person name="Culley D."/>
            <person name="Crous P.W."/>
            <person name="Fauchery L."/>
            <person name="Girlanda M."/>
            <person name="Hayes R."/>
            <person name="Keri Z."/>
            <person name="Labutti K."/>
            <person name="Lipzen A."/>
            <person name="Lombard V."/>
            <person name="Magnuson J."/>
            <person name="Maillard F."/>
            <person name="Morin E."/>
            <person name="Murat C."/>
            <person name="Nolan M."/>
            <person name="Ohm R."/>
            <person name="Pangilinan J."/>
            <person name="Pereira M."/>
            <person name="Perotto S."/>
            <person name="Peter M."/>
            <person name="Riley R."/>
            <person name="Sitrit Y."/>
            <person name="Stielow B."/>
            <person name="Szollosi G."/>
            <person name="Zifcakova L."/>
            <person name="Stursova M."/>
            <person name="Spatafora J.W."/>
            <person name="Tedersoo L."/>
            <person name="Vaario L.-M."/>
            <person name="Yamada A."/>
            <person name="Yan M."/>
            <person name="Wang P."/>
            <person name="Xu J."/>
            <person name="Bruns T."/>
            <person name="Baldrian P."/>
            <person name="Vilgalys R."/>
            <person name="Henrissat B."/>
            <person name="Grigoriev I.V."/>
            <person name="Hibbett D."/>
            <person name="Nagy L.G."/>
            <person name="Martin F.M."/>
        </authorList>
    </citation>
    <scope>NUCLEOTIDE SEQUENCE</scope>
    <source>
        <strain evidence="2">UH-Tt-Lm1</strain>
    </source>
</reference>
<keyword evidence="1" id="KW-0812">Transmembrane</keyword>
<evidence type="ECO:0000256" key="1">
    <source>
        <dbReference type="SAM" id="Phobius"/>
    </source>
</evidence>
<feature type="transmembrane region" description="Helical" evidence="1">
    <location>
        <begin position="77"/>
        <end position="96"/>
    </location>
</feature>
<proteinExistence type="predicted"/>
<keyword evidence="1" id="KW-1133">Transmembrane helix</keyword>
<comment type="caution">
    <text evidence="2">The sequence shown here is derived from an EMBL/GenBank/DDBJ whole genome shotgun (WGS) entry which is preliminary data.</text>
</comment>
<organism evidence="2 3">
    <name type="scientific">Thelephora terrestris</name>
    <dbReference type="NCBI Taxonomy" id="56493"/>
    <lineage>
        <taxon>Eukaryota</taxon>
        <taxon>Fungi</taxon>
        <taxon>Dikarya</taxon>
        <taxon>Basidiomycota</taxon>
        <taxon>Agaricomycotina</taxon>
        <taxon>Agaricomycetes</taxon>
        <taxon>Thelephorales</taxon>
        <taxon>Thelephoraceae</taxon>
        <taxon>Thelephora</taxon>
    </lineage>
</organism>
<feature type="transmembrane region" description="Helical" evidence="1">
    <location>
        <begin position="197"/>
        <end position="217"/>
    </location>
</feature>
<evidence type="ECO:0000313" key="3">
    <source>
        <dbReference type="Proteomes" id="UP000736335"/>
    </source>
</evidence>